<feature type="region of interest" description="Disordered" evidence="1">
    <location>
        <begin position="420"/>
        <end position="446"/>
    </location>
</feature>
<dbReference type="KEGG" id="vg:13405255"/>
<sequence>MFDKLLLDFLAKHYADAAHSIFAPSSSAMWLTCPGALIPNLLARDTAGIEAATGTVAHDLGEHWLKSGERPDRRVGEIVRLAEGDQVFDIEITVEMLNFVQEYVDFCSFMPGKHIVEERVFFSRLTPIPNQGGRMDFAALHRRVAKVVDLKFGEGVHVDAAYDLDDPRSLVLKNGELVANGNTQAMLYALGLLFKYGNEYDLDEFEISIVQPRRENVQTWQTTRKELLRFAKWAKDRAHDAWRLDAPVRPSPKACQWCKVRGNCPAFLKIAEDISNEAFADLIDPINRETAIEVVDAIESGLFDPQFQPPALLSTKAMAKALPFRGVFEKWFSDVEAELEQRAMSGEKVPGQKLVEARSNRVFTDEQKAVKRLAEAGVHWLNLYTTKFISPAQAEDLLAKFGMKKTDAVEFLKSVVRKPPGKPTLAPENDKRPAFVSPDDGVFDDL</sequence>
<dbReference type="EMBL" id="JN564907">
    <property type="protein sequence ID" value="AEY69585.1"/>
    <property type="molecule type" value="Genomic_DNA"/>
</dbReference>
<keyword evidence="2" id="KW-0540">Nuclease</keyword>
<keyword evidence="2" id="KW-0378">Hydrolase</keyword>
<dbReference type="OrthoDB" id="3062at10239"/>
<protein>
    <submittedName>
        <fullName evidence="2">Exonuclease</fullName>
    </submittedName>
</protein>
<organism evidence="2 3">
    <name type="scientific">Burkholderia phage vB_BceS_AH2</name>
    <dbReference type="NCBI Taxonomy" id="1133022"/>
    <lineage>
        <taxon>Viruses</taxon>
        <taxon>Duplodnaviria</taxon>
        <taxon>Heunggongvirae</taxon>
        <taxon>Uroviricota</taxon>
        <taxon>Caudoviricetes</taxon>
        <taxon>Casjensviridae</taxon>
        <taxon>Ahduovirus</taxon>
        <taxon>Ahduovirus AH2</taxon>
        <taxon>Burkholderia virus AH2</taxon>
    </lineage>
</organism>
<dbReference type="RefSeq" id="YP_006561159.1">
    <property type="nucleotide sequence ID" value="NC_018283.1"/>
</dbReference>
<evidence type="ECO:0000313" key="3">
    <source>
        <dbReference type="Proteomes" id="UP000009012"/>
    </source>
</evidence>
<name>I6NLJ8_9CAUD</name>
<proteinExistence type="predicted"/>
<accession>I6NLJ8</accession>
<evidence type="ECO:0000313" key="2">
    <source>
        <dbReference type="EMBL" id="AEY69585.1"/>
    </source>
</evidence>
<dbReference type="GeneID" id="13405255"/>
<dbReference type="GO" id="GO:0004527">
    <property type="term" value="F:exonuclease activity"/>
    <property type="evidence" value="ECO:0007669"/>
    <property type="project" value="UniProtKB-KW"/>
</dbReference>
<keyword evidence="2" id="KW-0269">Exonuclease</keyword>
<gene>
    <name evidence="2" type="ORF">AH2_00075</name>
</gene>
<dbReference type="Pfam" id="PF10926">
    <property type="entry name" value="DUF2800"/>
    <property type="match status" value="1"/>
</dbReference>
<evidence type="ECO:0000256" key="1">
    <source>
        <dbReference type="SAM" id="MobiDB-lite"/>
    </source>
</evidence>
<keyword evidence="3" id="KW-1185">Reference proteome</keyword>
<reference evidence="2 3" key="1">
    <citation type="journal article" date="2012" name="BMC Genomics">
        <title>Comparative analysis of two phenotypically-similar but genomically-distinct Burkholderia cenocepacia-specific bacteriophages.</title>
        <authorList>
            <person name="Lynch K.H."/>
            <person name="Stothard P."/>
            <person name="Dennis J.J."/>
        </authorList>
    </citation>
    <scope>NUCLEOTIDE SEQUENCE [LARGE SCALE GENOMIC DNA]</scope>
</reference>
<dbReference type="InterPro" id="IPR021229">
    <property type="entry name" value="DUF2800"/>
</dbReference>
<dbReference type="Proteomes" id="UP000009012">
    <property type="component" value="Segment"/>
</dbReference>